<organism evidence="2 3">
    <name type="scientific">Eumeta variegata</name>
    <name type="common">Bagworm moth</name>
    <name type="synonym">Eumeta japonica</name>
    <dbReference type="NCBI Taxonomy" id="151549"/>
    <lineage>
        <taxon>Eukaryota</taxon>
        <taxon>Metazoa</taxon>
        <taxon>Ecdysozoa</taxon>
        <taxon>Arthropoda</taxon>
        <taxon>Hexapoda</taxon>
        <taxon>Insecta</taxon>
        <taxon>Pterygota</taxon>
        <taxon>Neoptera</taxon>
        <taxon>Endopterygota</taxon>
        <taxon>Lepidoptera</taxon>
        <taxon>Glossata</taxon>
        <taxon>Ditrysia</taxon>
        <taxon>Tineoidea</taxon>
        <taxon>Psychidae</taxon>
        <taxon>Oiketicinae</taxon>
        <taxon>Eumeta</taxon>
    </lineage>
</organism>
<reference evidence="2 3" key="1">
    <citation type="journal article" date="2019" name="Commun. Biol.">
        <title>The bagworm genome reveals a unique fibroin gene that provides high tensile strength.</title>
        <authorList>
            <person name="Kono N."/>
            <person name="Nakamura H."/>
            <person name="Ohtoshi R."/>
            <person name="Tomita M."/>
            <person name="Numata K."/>
            <person name="Arakawa K."/>
        </authorList>
    </citation>
    <scope>NUCLEOTIDE SEQUENCE [LARGE SCALE GENOMIC DNA]</scope>
</reference>
<proteinExistence type="predicted"/>
<comment type="caution">
    <text evidence="2">The sequence shown here is derived from an EMBL/GenBank/DDBJ whole genome shotgun (WGS) entry which is preliminary data.</text>
</comment>
<keyword evidence="3" id="KW-1185">Reference proteome</keyword>
<sequence>MTDAKARDWVSNGPESTTSVVSASESSVTAIETVIDRYKRYVQAEPMELRALGRKGQTRSGPCKLVVASEVVVMEVVVTEVVVTEVVVTEVVVTGWWP</sequence>
<dbReference type="EMBL" id="BGZK01000114">
    <property type="protein sequence ID" value="GBP20070.1"/>
    <property type="molecule type" value="Genomic_DNA"/>
</dbReference>
<name>A0A4C1U1F1_EUMVA</name>
<accession>A0A4C1U1F1</accession>
<gene>
    <name evidence="2" type="ORF">EVAR_13842_1</name>
</gene>
<feature type="region of interest" description="Disordered" evidence="1">
    <location>
        <begin position="1"/>
        <end position="23"/>
    </location>
</feature>
<evidence type="ECO:0000256" key="1">
    <source>
        <dbReference type="SAM" id="MobiDB-lite"/>
    </source>
</evidence>
<protein>
    <submittedName>
        <fullName evidence="2">Uncharacterized protein</fullName>
    </submittedName>
</protein>
<evidence type="ECO:0000313" key="2">
    <source>
        <dbReference type="EMBL" id="GBP20070.1"/>
    </source>
</evidence>
<dbReference type="AlphaFoldDB" id="A0A4C1U1F1"/>
<dbReference type="Proteomes" id="UP000299102">
    <property type="component" value="Unassembled WGS sequence"/>
</dbReference>
<evidence type="ECO:0000313" key="3">
    <source>
        <dbReference type="Proteomes" id="UP000299102"/>
    </source>
</evidence>